<keyword evidence="3" id="KW-0808">Transferase</keyword>
<gene>
    <name evidence="8" type="ORF">ASZ90_006772</name>
</gene>
<dbReference type="Gene3D" id="1.10.8.10">
    <property type="entry name" value="DNA helicase RuvA subunit, C-terminal domain"/>
    <property type="match status" value="1"/>
</dbReference>
<sequence>MIVRDILNETARAFEAAGIPSARLDAEVLLSIVIGRDKLEFLKNPEMIINEEQLSTYKKLVTRRLQLEPVAYITGVKNFWTFTLEVNKDVLIPRPDTEIIVEEAIDIAKKHTSNQLKILDIGTGSGAIAIALVYELPQAKVTATDISEAALSLAKRNADILGFKDRIDFRLGDLFEPVSVIFDIIVCNPPYISAADYAELSPGVKDYEPAIALLAGTSGTEFYERLIYQAKDHLEKNGWLLMEIGAKQKKEIYKIIEESGFYENVETRKDYAGLPRVVKARRK</sequence>
<dbReference type="InterPro" id="IPR004556">
    <property type="entry name" value="HemK-like"/>
</dbReference>
<dbReference type="FunFam" id="3.40.50.150:FF:000053">
    <property type="entry name" value="Release factor glutamine methyltransferase"/>
    <property type="match status" value="1"/>
</dbReference>
<evidence type="ECO:0000256" key="2">
    <source>
        <dbReference type="ARBA" id="ARBA00022603"/>
    </source>
</evidence>
<dbReference type="NCBIfam" id="TIGR03534">
    <property type="entry name" value="RF_mod_PrmC"/>
    <property type="match status" value="1"/>
</dbReference>
<evidence type="ECO:0000259" key="6">
    <source>
        <dbReference type="Pfam" id="PF05175"/>
    </source>
</evidence>
<keyword evidence="2 8" id="KW-0489">Methyltransferase</keyword>
<keyword evidence="4" id="KW-0949">S-adenosyl-L-methionine</keyword>
<evidence type="ECO:0000313" key="8">
    <source>
        <dbReference type="EMBL" id="KUG23466.1"/>
    </source>
</evidence>
<dbReference type="AlphaFoldDB" id="A0A0W8FRC9"/>
<dbReference type="InterPro" id="IPR007848">
    <property type="entry name" value="Small_mtfrase_dom"/>
</dbReference>
<dbReference type="Pfam" id="PF17827">
    <property type="entry name" value="PrmC_N"/>
    <property type="match status" value="1"/>
</dbReference>
<proteinExistence type="inferred from homology"/>
<name>A0A0W8FRC9_9ZZZZ</name>
<evidence type="ECO:0000256" key="3">
    <source>
        <dbReference type="ARBA" id="ARBA00022679"/>
    </source>
</evidence>
<dbReference type="PROSITE" id="PS00092">
    <property type="entry name" value="N6_MTASE"/>
    <property type="match status" value="1"/>
</dbReference>
<organism evidence="8">
    <name type="scientific">hydrocarbon metagenome</name>
    <dbReference type="NCBI Taxonomy" id="938273"/>
    <lineage>
        <taxon>unclassified sequences</taxon>
        <taxon>metagenomes</taxon>
        <taxon>ecological metagenomes</taxon>
    </lineage>
</organism>
<dbReference type="SUPFAM" id="SSF53335">
    <property type="entry name" value="S-adenosyl-L-methionine-dependent methyltransferases"/>
    <property type="match status" value="1"/>
</dbReference>
<dbReference type="GO" id="GO:0003676">
    <property type="term" value="F:nucleic acid binding"/>
    <property type="evidence" value="ECO:0007669"/>
    <property type="project" value="InterPro"/>
</dbReference>
<dbReference type="Pfam" id="PF05175">
    <property type="entry name" value="MTS"/>
    <property type="match status" value="1"/>
</dbReference>
<reference evidence="8" key="1">
    <citation type="journal article" date="2015" name="Proc. Natl. Acad. Sci. U.S.A.">
        <title>Networks of energetic and metabolic interactions define dynamics in microbial communities.</title>
        <authorList>
            <person name="Embree M."/>
            <person name="Liu J.K."/>
            <person name="Al-Bassam M.M."/>
            <person name="Zengler K."/>
        </authorList>
    </citation>
    <scope>NUCLEOTIDE SEQUENCE</scope>
</reference>
<comment type="caution">
    <text evidence="8">The sequence shown here is derived from an EMBL/GenBank/DDBJ whole genome shotgun (WGS) entry which is preliminary data.</text>
</comment>
<accession>A0A0W8FRC9</accession>
<feature type="domain" description="Methyltransferase small" evidence="6">
    <location>
        <begin position="114"/>
        <end position="194"/>
    </location>
</feature>
<comment type="catalytic activity">
    <reaction evidence="5">
        <text>L-glutaminyl-[peptide chain release factor] + S-adenosyl-L-methionine = N(5)-methyl-L-glutaminyl-[peptide chain release factor] + S-adenosyl-L-homocysteine + H(+)</text>
        <dbReference type="Rhea" id="RHEA:42896"/>
        <dbReference type="Rhea" id="RHEA-COMP:10271"/>
        <dbReference type="Rhea" id="RHEA-COMP:10272"/>
        <dbReference type="ChEBI" id="CHEBI:15378"/>
        <dbReference type="ChEBI" id="CHEBI:30011"/>
        <dbReference type="ChEBI" id="CHEBI:57856"/>
        <dbReference type="ChEBI" id="CHEBI:59789"/>
        <dbReference type="ChEBI" id="CHEBI:61891"/>
        <dbReference type="EC" id="2.1.1.297"/>
    </reaction>
</comment>
<dbReference type="EC" id="2.1.1.297" evidence="1"/>
<evidence type="ECO:0000256" key="4">
    <source>
        <dbReference type="ARBA" id="ARBA00022691"/>
    </source>
</evidence>
<dbReference type="GO" id="GO:0102559">
    <property type="term" value="F:peptide chain release factor N(5)-glutamine methyltransferase activity"/>
    <property type="evidence" value="ECO:0007669"/>
    <property type="project" value="UniProtKB-EC"/>
</dbReference>
<dbReference type="InterPro" id="IPR050320">
    <property type="entry name" value="N5-glutamine_MTase"/>
</dbReference>
<dbReference type="EMBL" id="LNQE01000906">
    <property type="protein sequence ID" value="KUG23466.1"/>
    <property type="molecule type" value="Genomic_DNA"/>
</dbReference>
<evidence type="ECO:0000256" key="1">
    <source>
        <dbReference type="ARBA" id="ARBA00012771"/>
    </source>
</evidence>
<dbReference type="InterPro" id="IPR040758">
    <property type="entry name" value="PrmC_N"/>
</dbReference>
<feature type="domain" description="Release factor glutamine methyltransferase N-terminal" evidence="7">
    <location>
        <begin position="5"/>
        <end position="75"/>
    </location>
</feature>
<dbReference type="PANTHER" id="PTHR18895">
    <property type="entry name" value="HEMK METHYLTRANSFERASE"/>
    <property type="match status" value="1"/>
</dbReference>
<dbReference type="HAMAP" id="MF_02126">
    <property type="entry name" value="RF_methyltr_PrmC"/>
    <property type="match status" value="1"/>
</dbReference>
<dbReference type="PANTHER" id="PTHR18895:SF74">
    <property type="entry name" value="MTRF1L RELEASE FACTOR GLUTAMINE METHYLTRANSFERASE"/>
    <property type="match status" value="1"/>
</dbReference>
<dbReference type="CDD" id="cd02440">
    <property type="entry name" value="AdoMet_MTases"/>
    <property type="match status" value="1"/>
</dbReference>
<dbReference type="InterPro" id="IPR019874">
    <property type="entry name" value="RF_methyltr_PrmC"/>
</dbReference>
<evidence type="ECO:0000256" key="5">
    <source>
        <dbReference type="ARBA" id="ARBA00048391"/>
    </source>
</evidence>
<dbReference type="Gene3D" id="3.40.50.150">
    <property type="entry name" value="Vaccinia Virus protein VP39"/>
    <property type="match status" value="1"/>
</dbReference>
<evidence type="ECO:0000259" key="7">
    <source>
        <dbReference type="Pfam" id="PF17827"/>
    </source>
</evidence>
<dbReference type="InterPro" id="IPR029063">
    <property type="entry name" value="SAM-dependent_MTases_sf"/>
</dbReference>
<dbReference type="InterPro" id="IPR002052">
    <property type="entry name" value="DNA_methylase_N6_adenine_CS"/>
</dbReference>
<protein>
    <recommendedName>
        <fullName evidence="1">peptide chain release factor N(5)-glutamine methyltransferase</fullName>
        <ecNumber evidence="1">2.1.1.297</ecNumber>
    </recommendedName>
</protein>
<dbReference type="NCBIfam" id="TIGR00536">
    <property type="entry name" value="hemK_fam"/>
    <property type="match status" value="1"/>
</dbReference>
<dbReference type="GO" id="GO:0032259">
    <property type="term" value="P:methylation"/>
    <property type="evidence" value="ECO:0007669"/>
    <property type="project" value="UniProtKB-KW"/>
</dbReference>